<keyword evidence="2" id="KW-1015">Disulfide bond</keyword>
<proteinExistence type="predicted"/>
<dbReference type="InterPro" id="IPR036116">
    <property type="entry name" value="FN3_sf"/>
</dbReference>
<evidence type="ECO:0000256" key="3">
    <source>
        <dbReference type="SAM" id="MobiDB-lite"/>
    </source>
</evidence>
<dbReference type="InterPro" id="IPR003961">
    <property type="entry name" value="FN3_dom"/>
</dbReference>
<keyword evidence="4" id="KW-0812">Transmembrane</keyword>
<dbReference type="SMART" id="SM00408">
    <property type="entry name" value="IGc2"/>
    <property type="match status" value="2"/>
</dbReference>
<keyword evidence="4" id="KW-1133">Transmembrane helix</keyword>
<evidence type="ECO:0000313" key="8">
    <source>
        <dbReference type="EMBL" id="KAH8381702.1"/>
    </source>
</evidence>
<dbReference type="SMART" id="SM00409">
    <property type="entry name" value="IG"/>
    <property type="match status" value="4"/>
</dbReference>
<keyword evidence="1" id="KW-0677">Repeat</keyword>
<keyword evidence="9" id="KW-1185">Reference proteome</keyword>
<evidence type="ECO:0000259" key="7">
    <source>
        <dbReference type="PROSITE" id="PS50853"/>
    </source>
</evidence>
<feature type="region of interest" description="Disordered" evidence="3">
    <location>
        <begin position="1125"/>
        <end position="1175"/>
    </location>
</feature>
<dbReference type="InterPro" id="IPR007110">
    <property type="entry name" value="Ig-like_dom"/>
</dbReference>
<evidence type="ECO:0008006" key="10">
    <source>
        <dbReference type="Google" id="ProtNLM"/>
    </source>
</evidence>
<keyword evidence="4" id="KW-0472">Membrane</keyword>
<feature type="compositionally biased region" description="Low complexity" evidence="3">
    <location>
        <begin position="1270"/>
        <end position="1285"/>
    </location>
</feature>
<accession>A0AAD4K7I8</accession>
<evidence type="ECO:0000313" key="9">
    <source>
        <dbReference type="Proteomes" id="UP001200034"/>
    </source>
</evidence>
<dbReference type="SUPFAM" id="SSF49265">
    <property type="entry name" value="Fibronectin type III"/>
    <property type="match status" value="1"/>
</dbReference>
<feature type="compositionally biased region" description="Polar residues" evidence="3">
    <location>
        <begin position="1002"/>
        <end position="1012"/>
    </location>
</feature>
<feature type="domain" description="Ig-like" evidence="6">
    <location>
        <begin position="52"/>
        <end position="171"/>
    </location>
</feature>
<dbReference type="Gene3D" id="2.60.40.10">
    <property type="entry name" value="Immunoglobulins"/>
    <property type="match status" value="3"/>
</dbReference>
<feature type="domain" description="Ig-like" evidence="6">
    <location>
        <begin position="190"/>
        <end position="292"/>
    </location>
</feature>
<evidence type="ECO:0000256" key="5">
    <source>
        <dbReference type="SAM" id="SignalP"/>
    </source>
</evidence>
<dbReference type="Proteomes" id="UP001200034">
    <property type="component" value="Unassembled WGS sequence"/>
</dbReference>
<dbReference type="Pfam" id="PF13927">
    <property type="entry name" value="Ig_3"/>
    <property type="match status" value="2"/>
</dbReference>
<dbReference type="PROSITE" id="PS50835">
    <property type="entry name" value="IG_LIKE"/>
    <property type="match status" value="4"/>
</dbReference>
<dbReference type="GO" id="GO:0048731">
    <property type="term" value="P:system development"/>
    <property type="evidence" value="ECO:0007669"/>
    <property type="project" value="UniProtKB-ARBA"/>
</dbReference>
<feature type="signal peptide" evidence="5">
    <location>
        <begin position="1"/>
        <end position="27"/>
    </location>
</feature>
<dbReference type="SUPFAM" id="SSF48726">
    <property type="entry name" value="Immunoglobulin"/>
    <property type="match status" value="2"/>
</dbReference>
<dbReference type="InterPro" id="IPR003599">
    <property type="entry name" value="Ig_sub"/>
</dbReference>
<feature type="region of interest" description="Disordered" evidence="3">
    <location>
        <begin position="1266"/>
        <end position="1351"/>
    </location>
</feature>
<dbReference type="InterPro" id="IPR013783">
    <property type="entry name" value="Ig-like_fold"/>
</dbReference>
<comment type="caution">
    <text evidence="8">The sequence shown here is derived from an EMBL/GenBank/DDBJ whole genome shotgun (WGS) entry which is preliminary data.</text>
</comment>
<reference evidence="8" key="1">
    <citation type="journal article" date="2021" name="Mol. Ecol. Resour.">
        <title>Phylogenomic analyses of the genus Drosophila reveals genomic signals of climate adaptation.</title>
        <authorList>
            <person name="Li F."/>
            <person name="Rane R.V."/>
            <person name="Luria V."/>
            <person name="Xiong Z."/>
            <person name="Chen J."/>
            <person name="Li Z."/>
            <person name="Catullo R.A."/>
            <person name="Griffin P.C."/>
            <person name="Schiffer M."/>
            <person name="Pearce S."/>
            <person name="Lee S.F."/>
            <person name="McElroy K."/>
            <person name="Stocker A."/>
            <person name="Shirriffs J."/>
            <person name="Cockerell F."/>
            <person name="Coppin C."/>
            <person name="Sgro C.M."/>
            <person name="Karger A."/>
            <person name="Cain J.W."/>
            <person name="Weber J.A."/>
            <person name="Santpere G."/>
            <person name="Kirschner M.W."/>
            <person name="Hoffmann A.A."/>
            <person name="Oakeshott J.G."/>
            <person name="Zhang G."/>
        </authorList>
    </citation>
    <scope>NUCLEOTIDE SEQUENCE</scope>
    <source>
        <strain evidence="8">BGI-SZ-2011g</strain>
    </source>
</reference>
<feature type="region of interest" description="Disordered" evidence="3">
    <location>
        <begin position="1002"/>
        <end position="1026"/>
    </location>
</feature>
<dbReference type="CDD" id="cd00063">
    <property type="entry name" value="FN3"/>
    <property type="match status" value="1"/>
</dbReference>
<feature type="domain" description="Ig-like" evidence="6">
    <location>
        <begin position="409"/>
        <end position="489"/>
    </location>
</feature>
<dbReference type="GO" id="GO:0098609">
    <property type="term" value="P:cell-cell adhesion"/>
    <property type="evidence" value="ECO:0007669"/>
    <property type="project" value="TreeGrafter"/>
</dbReference>
<sequence>MFLFYNRRIFVIIIIEILLLLLSDDNGQPTLTKLPTTVAAATQPKNSTLQKPYLQIVKHNTTRLTITNPHSINYLNCTPVITNYDYYQGEHPNCSWQLTIVKLPLPLPLTFAEGASVYCSWYRNDEAIEHLSIRKNDFFIFMNGTLRLPPTERASGVYHCQIEADYTKVISDSITVEYPGESLCHPSHSPLLTLSISLSRSVAVLKRLIGGPQQSSNISAVEHLPLVLSCPFFSVPAARFSWYFGNDTLANDSRRVKISVVAIDAIILSNGTLVLRQLRSEQAGKYKCVAHNQYAVRNHRQFVWLVRVEPNAEGNQLAAGSETRLLPAFQNATLYVPTGGTLMLQCRAVADYVPIDWWLQHPNNTLTQLRNNSVALEETDVSMARHEGYYICTTPTDRQTFRVIVTSPPKILSSLPVEVGYISLSTTLTCRAEGNPAPSLSWYHNGAVLNSSYTRYISGNELHIHSFDPEEEGIYQCFARNVAGEDSVTGEVRFKRQPENPNPLQNIRCYPHSFHTINVTFDSRTMEAMFVVHIVRSNPHQWSSFAPMKLNHTSFVVISTGLPVYRPFALITRFLTPTSEVRSGTVVPQQMILSSLRSPAVVCCTQGLLLRLVHLGNDTFVKWSQAELDNKKYFILQFSVNHTHPHPAQLLDGPLHGTVTPVEEKADEVRRHLTIIRPLNQSAAATVMRNAEYEVLDNEVDDVTLEMEEDIFSLVVDASVTGVLLQHFSRIKMRVLIITSENEFLAQDFRYVQWKIIENGTSDQSNMSFRLITVESRMLAFQFLDSLNDTCVYECHLHIQLPLKKQEPKCKERTIVNSVLLVSGLSANESYNFHFYNCKPQIFYGEMDVKTLPDPPGTISNSRVVKDNGLKLLWEPPVHPNGRVHHYSIEWTLGNVTHEAVVYECRSCSYKFPNVSESDKMHVTVRVVGETGVGAPLYFDLMNHRILPDDMRHSNHEVYSGIAIGSLLSTMCVFAFALFIIFQRRRFKARVQGPTHLTTPTDITFGNLSSASGMPGDSAGGLSGSTLQQDCHEMQTLIPRSRYHIELLPEHTLEYQTSSAAAPPLPNGHSNGPMARRADQEPLQLELSIAGVHNLSQLPLCASSPERKEEAKAFYIPYRHTPPNAVALQAGNNSHGSGSGSGSGGNNSAANHKQQSSSLNGSGGDGSLELAMPPNSLPLVSTMAGLGGGVGARRSGSLSSSSASSSSNGSKKQFHTNFTRHSNSNDGICLLAEEESAATLTPTSEHEYACVSLTNGFKLPAELTRNKHYSSGNNNNSNCSSSGGSHQQKPLAVQLKDGQQQQQQQHPQASIVPANGPQSVNNVKATRAMAKQSWPAAPTALQRRAQVDPNG</sequence>
<feature type="chain" id="PRO_5042248559" description="Protogenin" evidence="5">
    <location>
        <begin position="28"/>
        <end position="1351"/>
    </location>
</feature>
<evidence type="ECO:0000256" key="4">
    <source>
        <dbReference type="SAM" id="Phobius"/>
    </source>
</evidence>
<gene>
    <name evidence="8" type="ORF">KR093_010875</name>
</gene>
<dbReference type="PANTHER" id="PTHR44170:SF6">
    <property type="entry name" value="CONTACTIN"/>
    <property type="match status" value="1"/>
</dbReference>
<feature type="compositionally biased region" description="Low complexity" evidence="3">
    <location>
        <begin position="1192"/>
        <end position="1210"/>
    </location>
</feature>
<feature type="region of interest" description="Disordered" evidence="3">
    <location>
        <begin position="1191"/>
        <end position="1223"/>
    </location>
</feature>
<dbReference type="GO" id="GO:0048513">
    <property type="term" value="P:animal organ development"/>
    <property type="evidence" value="ECO:0007669"/>
    <property type="project" value="UniProtKB-ARBA"/>
</dbReference>
<protein>
    <recommendedName>
        <fullName evidence="10">Protogenin</fullName>
    </recommendedName>
</protein>
<keyword evidence="5" id="KW-0732">Signal</keyword>
<dbReference type="PANTHER" id="PTHR44170">
    <property type="entry name" value="PROTEIN SIDEKICK"/>
    <property type="match status" value="1"/>
</dbReference>
<evidence type="ECO:0000259" key="6">
    <source>
        <dbReference type="PROSITE" id="PS50835"/>
    </source>
</evidence>
<name>A0AAD4K7I8_9MUSC</name>
<dbReference type="CDD" id="cd00096">
    <property type="entry name" value="Ig"/>
    <property type="match status" value="2"/>
</dbReference>
<dbReference type="EMBL" id="JAJJHW010000824">
    <property type="protein sequence ID" value="KAH8381702.1"/>
    <property type="molecule type" value="Genomic_DNA"/>
</dbReference>
<feature type="domain" description="Ig-like" evidence="6">
    <location>
        <begin position="327"/>
        <end position="402"/>
    </location>
</feature>
<evidence type="ECO:0000256" key="1">
    <source>
        <dbReference type="ARBA" id="ARBA00022737"/>
    </source>
</evidence>
<dbReference type="GO" id="GO:0016020">
    <property type="term" value="C:membrane"/>
    <property type="evidence" value="ECO:0007669"/>
    <property type="project" value="UniProtKB-SubCell"/>
</dbReference>
<dbReference type="PROSITE" id="PS50853">
    <property type="entry name" value="FN3"/>
    <property type="match status" value="1"/>
</dbReference>
<feature type="compositionally biased region" description="Low complexity" evidence="3">
    <location>
        <begin position="1146"/>
        <end position="1160"/>
    </location>
</feature>
<feature type="transmembrane region" description="Helical" evidence="4">
    <location>
        <begin position="958"/>
        <end position="982"/>
    </location>
</feature>
<feature type="domain" description="Fibronectin type-III" evidence="7">
    <location>
        <begin position="855"/>
        <end position="949"/>
    </location>
</feature>
<dbReference type="InterPro" id="IPR036179">
    <property type="entry name" value="Ig-like_dom_sf"/>
</dbReference>
<evidence type="ECO:0000256" key="2">
    <source>
        <dbReference type="ARBA" id="ARBA00023157"/>
    </source>
</evidence>
<organism evidence="8 9">
    <name type="scientific">Drosophila rubida</name>
    <dbReference type="NCBI Taxonomy" id="30044"/>
    <lineage>
        <taxon>Eukaryota</taxon>
        <taxon>Metazoa</taxon>
        <taxon>Ecdysozoa</taxon>
        <taxon>Arthropoda</taxon>
        <taxon>Hexapoda</taxon>
        <taxon>Insecta</taxon>
        <taxon>Pterygota</taxon>
        <taxon>Neoptera</taxon>
        <taxon>Endopterygota</taxon>
        <taxon>Diptera</taxon>
        <taxon>Brachycera</taxon>
        <taxon>Muscomorpha</taxon>
        <taxon>Ephydroidea</taxon>
        <taxon>Drosophilidae</taxon>
        <taxon>Drosophila</taxon>
    </lineage>
</organism>
<dbReference type="InterPro" id="IPR003598">
    <property type="entry name" value="Ig_sub2"/>
</dbReference>